<dbReference type="RefSeq" id="XP_045100858.1">
    <property type="nucleotide sequence ID" value="XM_045239961.1"/>
</dbReference>
<dbReference type="KEGG" id="cbr:CBG_11049"/>
<evidence type="ECO:0000313" key="3">
    <source>
        <dbReference type="Proteomes" id="UP000008549"/>
    </source>
</evidence>
<dbReference type="Pfam" id="PF12078">
    <property type="entry name" value="DUF3557"/>
    <property type="match status" value="1"/>
</dbReference>
<organism evidence="2 3">
    <name type="scientific">Caenorhabditis briggsae</name>
    <dbReference type="NCBI Taxonomy" id="6238"/>
    <lineage>
        <taxon>Eukaryota</taxon>
        <taxon>Metazoa</taxon>
        <taxon>Ecdysozoa</taxon>
        <taxon>Nematoda</taxon>
        <taxon>Chromadorea</taxon>
        <taxon>Rhabditida</taxon>
        <taxon>Rhabditina</taxon>
        <taxon>Rhabditomorpha</taxon>
        <taxon>Rhabditoidea</taxon>
        <taxon>Rhabditidae</taxon>
        <taxon>Peloderinae</taxon>
        <taxon>Caenorhabditis</taxon>
    </lineage>
</organism>
<dbReference type="OMA" id="ISMNSAY"/>
<dbReference type="EMBL" id="HE600942">
    <property type="protein sequence ID" value="CCG58579.1"/>
    <property type="status" value="JOINED"/>
    <property type="molecule type" value="Genomic_DNA"/>
</dbReference>
<dbReference type="AlphaFoldDB" id="H8WHB1"/>
<reference evidence="2 3" key="2">
    <citation type="journal article" date="2011" name="PLoS Genet.">
        <title>Caenorhabditis briggsae recombinant inbred line genotypes reveal inter-strain incompatibility and the evolution of recombination.</title>
        <authorList>
            <person name="Ross J.A."/>
            <person name="Koboldt D.C."/>
            <person name="Staisch J.E."/>
            <person name="Chamberlin H.M."/>
            <person name="Gupta B.P."/>
            <person name="Miller R.D."/>
            <person name="Baird S.E."/>
            <person name="Haag E.S."/>
        </authorList>
    </citation>
    <scope>NUCLEOTIDE SEQUENCE [LARGE SCALE GENOMIC DNA]</scope>
    <source>
        <strain evidence="2 3">AF16</strain>
    </source>
</reference>
<dbReference type="Proteomes" id="UP000008549">
    <property type="component" value="Unassembled WGS sequence"/>
</dbReference>
<dbReference type="GeneID" id="8587034"/>
<dbReference type="PANTHER" id="PTHR31379:SF1">
    <property type="entry name" value="F-BOX C PROTEIN-RELATED"/>
    <property type="match status" value="1"/>
</dbReference>
<gene>
    <name evidence="2 4" type="ORF">CBG11049</name>
    <name evidence="2" type="ORF">CBG_11049</name>
</gene>
<dbReference type="InParanoid" id="H8WHB1"/>
<sequence>MNEDISEDLLTGEIGVGSDDEGVESEVQRKPIQGVNNRRIARAHYTRPVPVEDEMTMTFTLEPLNIPTVVSHGLPDEEESEDKYTDDEEKEKEKNAEEKDKKKVGAESQKPLCYDAIGSIIESMSINKRVEIYLKCPTIRKLERRVPLYIEHLEFDDYRIKLDDFEYKVLHLNVEQGIQDINTFGTECVEMDSVLTPGDIDFAYYITKIWMQSCLVLRPDGTYRYGDEIEGDQGPRDHWTQVTITTPAGKTFQRTPYDRPLFHAMKHLGTLFFANRESPIKVGFLDIKTGVTIRLPVDVKFKVNHILVNFIMSYYAYLTEQILDPESIPFKRVTYSNLEDLDHSYVRNAKEHVYDDNCQIRPSLEPLGEHRNLIIIVRENPTTLHHYLSIVHSWVENGKEIGCRLQMECPLEITRDAMFNTLQNEYPQEEVNTNELVIKMKAGGNVLVVYSRNRNGKYNIVIESRMETVKAAVSEDVTAKKRKC</sequence>
<dbReference type="PANTHER" id="PTHR31379">
    <property type="entry name" value="F-BOX C PROTEIN-RELATED-RELATED"/>
    <property type="match status" value="1"/>
</dbReference>
<feature type="region of interest" description="Disordered" evidence="1">
    <location>
        <begin position="68"/>
        <end position="105"/>
    </location>
</feature>
<accession>H8WHB1</accession>
<proteinExistence type="predicted"/>
<name>H8WHB1_CAEBR</name>
<evidence type="ECO:0000313" key="4">
    <source>
        <dbReference type="WormBase" id="CBG11049"/>
    </source>
</evidence>
<dbReference type="EMBL" id="HE601482">
    <property type="protein sequence ID" value="CCG58579.1"/>
    <property type="molecule type" value="Genomic_DNA"/>
</dbReference>
<evidence type="ECO:0000256" key="1">
    <source>
        <dbReference type="SAM" id="MobiDB-lite"/>
    </source>
</evidence>
<dbReference type="WormBase" id="CBG11049">
    <property type="protein sequence ID" value="CBP47885"/>
    <property type="gene ID" value="WBGene00032242"/>
</dbReference>
<reference evidence="2 3" key="1">
    <citation type="journal article" date="2003" name="PLoS Biol.">
        <title>The genome sequence of Caenorhabditis briggsae: a platform for comparative genomics.</title>
        <authorList>
            <person name="Stein L.D."/>
            <person name="Bao Z."/>
            <person name="Blasiar D."/>
            <person name="Blumenthal T."/>
            <person name="Brent M.R."/>
            <person name="Chen N."/>
            <person name="Chinwalla A."/>
            <person name="Clarke L."/>
            <person name="Clee C."/>
            <person name="Coghlan A."/>
            <person name="Coulson A."/>
            <person name="D'Eustachio P."/>
            <person name="Fitch D.H."/>
            <person name="Fulton L.A."/>
            <person name="Fulton R.E."/>
            <person name="Griffiths-Jones S."/>
            <person name="Harris T.W."/>
            <person name="Hillier L.W."/>
            <person name="Kamath R."/>
            <person name="Kuwabara P.E."/>
            <person name="Mardis E.R."/>
            <person name="Marra M.A."/>
            <person name="Miner T.L."/>
            <person name="Minx P."/>
            <person name="Mullikin J.C."/>
            <person name="Plumb R.W."/>
            <person name="Rogers J."/>
            <person name="Schein J.E."/>
            <person name="Sohrmann M."/>
            <person name="Spieth J."/>
            <person name="Stajich J.E."/>
            <person name="Wei C."/>
            <person name="Willey D."/>
            <person name="Wilson R.K."/>
            <person name="Durbin R."/>
            <person name="Waterston R.H."/>
        </authorList>
    </citation>
    <scope>NUCLEOTIDE SEQUENCE [LARGE SCALE GENOMIC DNA]</scope>
    <source>
        <strain evidence="2 3">AF16</strain>
    </source>
</reference>
<feature type="compositionally biased region" description="Basic and acidic residues" evidence="1">
    <location>
        <begin position="91"/>
        <end position="105"/>
    </location>
</feature>
<dbReference type="CTD" id="8587034"/>
<keyword evidence="3" id="KW-1185">Reference proteome</keyword>
<protein>
    <submittedName>
        <fullName evidence="2">Protein CBG11049</fullName>
    </submittedName>
</protein>
<feature type="compositionally biased region" description="Acidic residues" evidence="1">
    <location>
        <begin position="76"/>
        <end position="90"/>
    </location>
</feature>
<dbReference type="InterPro" id="IPR021942">
    <property type="entry name" value="DUF3557"/>
</dbReference>
<evidence type="ECO:0000313" key="2">
    <source>
        <dbReference type="EMBL" id="CCG58579.1"/>
    </source>
</evidence>
<feature type="region of interest" description="Disordered" evidence="1">
    <location>
        <begin position="1"/>
        <end position="47"/>
    </location>
</feature>